<keyword evidence="1" id="KW-0732">Signal</keyword>
<dbReference type="Proteomes" id="UP001302719">
    <property type="component" value="Chromosome"/>
</dbReference>
<feature type="chain" id="PRO_5041719231" evidence="1">
    <location>
        <begin position="27"/>
        <end position="264"/>
    </location>
</feature>
<dbReference type="RefSeq" id="WP_312643681.1">
    <property type="nucleotide sequence ID" value="NZ_CP116967.1"/>
</dbReference>
<dbReference type="KEGG" id="nall:PP769_00125"/>
<dbReference type="InterPro" id="IPR013784">
    <property type="entry name" value="Carb-bd-like_fold"/>
</dbReference>
<dbReference type="EMBL" id="CP116967">
    <property type="protein sequence ID" value="WNM58198.1"/>
    <property type="molecule type" value="Genomic_DNA"/>
</dbReference>
<protein>
    <submittedName>
        <fullName evidence="2">Carboxypeptidase-like regulatory domain-containing protein</fullName>
    </submittedName>
</protein>
<name>A0AA96JSF1_9BACT</name>
<dbReference type="AlphaFoldDB" id="A0AA96JSF1"/>
<dbReference type="SUPFAM" id="SSF49452">
    <property type="entry name" value="Starch-binding domain-like"/>
    <property type="match status" value="1"/>
</dbReference>
<evidence type="ECO:0000313" key="2">
    <source>
        <dbReference type="EMBL" id="WNM58198.1"/>
    </source>
</evidence>
<evidence type="ECO:0000313" key="3">
    <source>
        <dbReference type="Proteomes" id="UP001302719"/>
    </source>
</evidence>
<sequence length="264" mass="28432">MRNRQSLTMSFLVGCILIAAPLVAQAGGTIKGKVTFAGEVPPPKEFAFSKFPNVDFCKKNESKSADGNTRLLKEVEVDGSKGLKNAVVAVTDIQDKAFLDKADKEAPQVVEAELCEFIPYTGVAVSKGLFKVVNNDADPSDPKSAEGVLHNPHSFDQLGAKSSTEFNIGLAKKGDSLEKNVKLKMSKKGSVLRLQCDQHEFMQGWYLPVTNAHYGVAGADGTFEIKDVPAGKHKVKAWHPIAGEVEADVDVKDGGTVEANFEIK</sequence>
<reference evidence="2 3" key="1">
    <citation type="submission" date="2023-01" db="EMBL/GenBank/DDBJ databases">
        <title>Cultivation and genomic characterization of new, ubiquitous marine nitrite-oxidizing bacteria from the Nitrospirales.</title>
        <authorList>
            <person name="Mueller A.J."/>
            <person name="Daebeler A."/>
            <person name="Herbold C.W."/>
            <person name="Kirkegaard R.H."/>
            <person name="Daims H."/>
        </authorList>
    </citation>
    <scope>NUCLEOTIDE SEQUENCE [LARGE SCALE GENOMIC DNA]</scope>
    <source>
        <strain evidence="2 3">VA</strain>
    </source>
</reference>
<accession>A0AA96JSF1</accession>
<keyword evidence="3" id="KW-1185">Reference proteome</keyword>
<gene>
    <name evidence="2" type="ORF">PP769_00125</name>
</gene>
<dbReference type="PROSITE" id="PS51257">
    <property type="entry name" value="PROKAR_LIPOPROTEIN"/>
    <property type="match status" value="1"/>
</dbReference>
<proteinExistence type="predicted"/>
<organism evidence="2 3">
    <name type="scientific">Candidatus Nitrospira allomarina</name>
    <dbReference type="NCBI Taxonomy" id="3020900"/>
    <lineage>
        <taxon>Bacteria</taxon>
        <taxon>Pseudomonadati</taxon>
        <taxon>Nitrospirota</taxon>
        <taxon>Nitrospiria</taxon>
        <taxon>Nitrospirales</taxon>
        <taxon>Nitrospiraceae</taxon>
        <taxon>Nitrospira</taxon>
    </lineage>
</organism>
<dbReference type="GO" id="GO:0030246">
    <property type="term" value="F:carbohydrate binding"/>
    <property type="evidence" value="ECO:0007669"/>
    <property type="project" value="InterPro"/>
</dbReference>
<evidence type="ECO:0000256" key="1">
    <source>
        <dbReference type="SAM" id="SignalP"/>
    </source>
</evidence>
<feature type="signal peptide" evidence="1">
    <location>
        <begin position="1"/>
        <end position="26"/>
    </location>
</feature>